<sequence>MQSTQMSMETLDRAQERLIDTLDQMDMEQANTMPTPIIKSVTWLIWHTARELDLQISELKGSDPMWTSQGWNTKFSLDLPDDTQDYIHTPEEAAKVKVNDRQLLVDYLDAAVKLAKSYLEEVKDEELDEVIDRSWTPVVTRQVRLVSSIDDAVMHSGQAVYTRRLVIGE</sequence>
<reference evidence="3" key="2">
    <citation type="journal article" date="2020" name="Int. Dairy J.">
        <title>Lactic acid bacterial diversity in Brie cheese focusing on salt concentration and pH of isolation medium and characterisation of halophilic and alkaliphilic lactic acid bacterial isolates.</title>
        <authorList>
            <person name="Unno R."/>
            <person name="Matsutani M."/>
            <person name="Suzuki T."/>
            <person name="Kodama K."/>
            <person name="Matsushita H."/>
            <person name="Yamasato K."/>
            <person name="Koizumi Y."/>
            <person name="Ishikawa M."/>
        </authorList>
    </citation>
    <scope>NUCLEOTIDE SEQUENCE</scope>
    <source>
        <strain evidence="3">7C1</strain>
        <strain evidence="2">8C4</strain>
    </source>
</reference>
<dbReference type="SUPFAM" id="SSF109854">
    <property type="entry name" value="DinB/YfiT-like putative metalloenzymes"/>
    <property type="match status" value="1"/>
</dbReference>
<name>A0AAN4UD50_9ENTE</name>
<organism evidence="3 4">
    <name type="scientific">Tetragenococcus koreensis</name>
    <dbReference type="NCBI Taxonomy" id="290335"/>
    <lineage>
        <taxon>Bacteria</taxon>
        <taxon>Bacillati</taxon>
        <taxon>Bacillota</taxon>
        <taxon>Bacilli</taxon>
        <taxon>Lactobacillales</taxon>
        <taxon>Enterococcaceae</taxon>
        <taxon>Tetragenococcus</taxon>
    </lineage>
</organism>
<dbReference type="EMBL" id="BKBO01000041">
    <property type="protein sequence ID" value="GEQ50272.1"/>
    <property type="molecule type" value="Genomic_DNA"/>
</dbReference>
<accession>A0AAN4UD50</accession>
<dbReference type="InterPro" id="IPR034660">
    <property type="entry name" value="DinB/YfiT-like"/>
</dbReference>
<dbReference type="AlphaFoldDB" id="A0AAN4UD50"/>
<dbReference type="Pfam" id="PF12867">
    <property type="entry name" value="DinB_2"/>
    <property type="match status" value="1"/>
</dbReference>
<feature type="domain" description="DinB-like" evidence="1">
    <location>
        <begin position="11"/>
        <end position="134"/>
    </location>
</feature>
<evidence type="ECO:0000259" key="1">
    <source>
        <dbReference type="Pfam" id="PF12867"/>
    </source>
</evidence>
<evidence type="ECO:0000313" key="5">
    <source>
        <dbReference type="Proteomes" id="UP000886607"/>
    </source>
</evidence>
<gene>
    <name evidence="2" type="ORF">TK11N_21240</name>
    <name evidence="3" type="ORF">TK2N_21140</name>
</gene>
<evidence type="ECO:0000313" key="4">
    <source>
        <dbReference type="Proteomes" id="UP000886597"/>
    </source>
</evidence>
<dbReference type="Proteomes" id="UP000886607">
    <property type="component" value="Unassembled WGS sequence"/>
</dbReference>
<comment type="caution">
    <text evidence="3">The sequence shown here is derived from an EMBL/GenBank/DDBJ whole genome shotgun (WGS) entry which is preliminary data.</text>
</comment>
<proteinExistence type="predicted"/>
<keyword evidence="5" id="KW-1185">Reference proteome</keyword>
<dbReference type="InterPro" id="IPR024775">
    <property type="entry name" value="DinB-like"/>
</dbReference>
<dbReference type="Gene3D" id="1.20.120.450">
    <property type="entry name" value="dinb family like domain"/>
    <property type="match status" value="1"/>
</dbReference>
<dbReference type="Proteomes" id="UP000886597">
    <property type="component" value="Unassembled WGS sequence"/>
</dbReference>
<dbReference type="EMBL" id="BKBQ01000040">
    <property type="protein sequence ID" value="GEQ55270.1"/>
    <property type="molecule type" value="Genomic_DNA"/>
</dbReference>
<protein>
    <recommendedName>
        <fullName evidence="1">DinB-like domain-containing protein</fullName>
    </recommendedName>
</protein>
<dbReference type="RefSeq" id="WP_202584410.1">
    <property type="nucleotide sequence ID" value="NZ_BKBO01000041.1"/>
</dbReference>
<evidence type="ECO:0000313" key="3">
    <source>
        <dbReference type="EMBL" id="GEQ55270.1"/>
    </source>
</evidence>
<reference evidence="3" key="1">
    <citation type="submission" date="2019-08" db="EMBL/GenBank/DDBJ databases">
        <authorList>
            <person name="Ishikawa M."/>
            <person name="Suzuki T."/>
            <person name="Matsutani M."/>
        </authorList>
    </citation>
    <scope>NUCLEOTIDE SEQUENCE</scope>
    <source>
        <strain evidence="3">7C1</strain>
        <strain evidence="2">8C4</strain>
    </source>
</reference>
<evidence type="ECO:0000313" key="2">
    <source>
        <dbReference type="EMBL" id="GEQ50272.1"/>
    </source>
</evidence>